<dbReference type="PROSITE" id="PS51677">
    <property type="entry name" value="NODB"/>
    <property type="match status" value="1"/>
</dbReference>
<sequence>MNNFYVLHIKKVKQLLIIVIAALFTAGILYIENVLQFPVFSTADGPKAVFRGEEKANSVSLTFDISWGDEKAKPILDTLKKNGVTNATFFLSAAWAERHPEIVKQIVKDGHQVGSMGYAYKNYTSLEADEIRRDILMAQDVFSELGLKDIKLLRPPTGNFNQEILTIAERYGYTVVHYSVDSDDWTNPGVSTIVKNVNDAVQGGDIILLHASDSAKQTQKALPQIVEGLKQKGLNNVTVADLISGGTAKSTEVK</sequence>
<dbReference type="GO" id="GO:0005975">
    <property type="term" value="P:carbohydrate metabolic process"/>
    <property type="evidence" value="ECO:0007669"/>
    <property type="project" value="InterPro"/>
</dbReference>
<dbReference type="Gene3D" id="3.20.20.370">
    <property type="entry name" value="Glycoside hydrolase/deacetylase"/>
    <property type="match status" value="1"/>
</dbReference>
<dbReference type="Proteomes" id="UP000028549">
    <property type="component" value="Unassembled WGS sequence"/>
</dbReference>
<dbReference type="InterPro" id="IPR011330">
    <property type="entry name" value="Glyco_hydro/deAcase_b/a-brl"/>
</dbReference>
<keyword evidence="4" id="KW-1185">Reference proteome</keyword>
<gene>
    <name evidence="3" type="ORF">GS18_0215225</name>
</gene>
<dbReference type="RefSeq" id="WP_029282748.1">
    <property type="nucleotide sequence ID" value="NZ_CANLZQ010000014.1"/>
</dbReference>
<dbReference type="InterPro" id="IPR014132">
    <property type="entry name" value="PdaB-like"/>
</dbReference>
<evidence type="ECO:0000259" key="2">
    <source>
        <dbReference type="PROSITE" id="PS51677"/>
    </source>
</evidence>
<dbReference type="AlphaFoldDB" id="A0A084GQ27"/>
<dbReference type="GO" id="GO:0016810">
    <property type="term" value="F:hydrolase activity, acting on carbon-nitrogen (but not peptide) bonds"/>
    <property type="evidence" value="ECO:0007669"/>
    <property type="project" value="InterPro"/>
</dbReference>
<evidence type="ECO:0000313" key="4">
    <source>
        <dbReference type="Proteomes" id="UP000028549"/>
    </source>
</evidence>
<proteinExistence type="predicted"/>
<dbReference type="OrthoDB" id="9806342at2"/>
<dbReference type="NCBIfam" id="TIGR02764">
    <property type="entry name" value="spore_ybaN_pdaB"/>
    <property type="match status" value="1"/>
</dbReference>
<evidence type="ECO:0000313" key="3">
    <source>
        <dbReference type="EMBL" id="KEZ49439.1"/>
    </source>
</evidence>
<keyword evidence="1" id="KW-1133">Transmembrane helix</keyword>
<evidence type="ECO:0000256" key="1">
    <source>
        <dbReference type="SAM" id="Phobius"/>
    </source>
</evidence>
<name>A0A084GQ27_METID</name>
<dbReference type="GO" id="GO:0016020">
    <property type="term" value="C:membrane"/>
    <property type="evidence" value="ECO:0007669"/>
    <property type="project" value="TreeGrafter"/>
</dbReference>
<dbReference type="STRING" id="246786.GS18_0215225"/>
<feature type="domain" description="NodB homology" evidence="2">
    <location>
        <begin position="57"/>
        <end position="237"/>
    </location>
</feature>
<keyword evidence="1" id="KW-0812">Transmembrane</keyword>
<feature type="transmembrane region" description="Helical" evidence="1">
    <location>
        <begin position="12"/>
        <end position="31"/>
    </location>
</feature>
<keyword evidence="1" id="KW-0472">Membrane</keyword>
<dbReference type="PANTHER" id="PTHR10587:SF128">
    <property type="entry name" value="POLYSACCHARIDE DEACETYLASE PDAB-RELATED"/>
    <property type="match status" value="1"/>
</dbReference>
<comment type="caution">
    <text evidence="3">The sequence shown here is derived from an EMBL/GenBank/DDBJ whole genome shotgun (WGS) entry which is preliminary data.</text>
</comment>
<dbReference type="InterPro" id="IPR050248">
    <property type="entry name" value="Polysacc_deacetylase_ArnD"/>
</dbReference>
<dbReference type="SUPFAM" id="SSF88713">
    <property type="entry name" value="Glycoside hydrolase/deacetylase"/>
    <property type="match status" value="1"/>
</dbReference>
<reference evidence="3 4" key="1">
    <citation type="journal article" date="2005" name="Int. J. Syst. Evol. Microbiol.">
        <title>Bacillus cibi sp. nov., isolated from jeotgal, a traditional Korean fermented seafood.</title>
        <authorList>
            <person name="Yoon J.H."/>
            <person name="Lee C.H."/>
            <person name="Oh T.K."/>
        </authorList>
    </citation>
    <scope>NUCLEOTIDE SEQUENCE [LARGE SCALE GENOMIC DNA]</scope>
    <source>
        <strain evidence="3 4">DSM 16189</strain>
    </source>
</reference>
<organism evidence="3 4">
    <name type="scientific">Metabacillus indicus</name>
    <name type="common">Bacillus indicus</name>
    <dbReference type="NCBI Taxonomy" id="246786"/>
    <lineage>
        <taxon>Bacteria</taxon>
        <taxon>Bacillati</taxon>
        <taxon>Bacillota</taxon>
        <taxon>Bacilli</taxon>
        <taxon>Bacillales</taxon>
        <taxon>Bacillaceae</taxon>
        <taxon>Metabacillus</taxon>
    </lineage>
</organism>
<dbReference type="Pfam" id="PF01522">
    <property type="entry name" value="Polysacc_deac_1"/>
    <property type="match status" value="1"/>
</dbReference>
<dbReference type="PANTHER" id="PTHR10587">
    <property type="entry name" value="GLYCOSYL TRANSFERASE-RELATED"/>
    <property type="match status" value="1"/>
</dbReference>
<protein>
    <submittedName>
        <fullName evidence="3">Polysaccharide deacetylase</fullName>
    </submittedName>
</protein>
<dbReference type="InterPro" id="IPR002509">
    <property type="entry name" value="NODB_dom"/>
</dbReference>
<dbReference type="EMBL" id="JNVC02000011">
    <property type="protein sequence ID" value="KEZ49439.1"/>
    <property type="molecule type" value="Genomic_DNA"/>
</dbReference>
<accession>A0A084GQ27</accession>